<reference evidence="3 4" key="1">
    <citation type="submission" date="2018-08" db="EMBL/GenBank/DDBJ databases">
        <title>Draft genome of the lignicolous fungus Coniochaeta pulveracea.</title>
        <authorList>
            <person name="Borstlap C.J."/>
            <person name="De Witt R.N."/>
            <person name="Botha A."/>
            <person name="Volschenk H."/>
        </authorList>
    </citation>
    <scope>NUCLEOTIDE SEQUENCE [LARGE SCALE GENOMIC DNA]</scope>
    <source>
        <strain evidence="3 4">CAB683</strain>
    </source>
</reference>
<sequence>MPRKTRTERRAKAKAAMEATRRADQAKASTSSDMDVEMEPADASANAIANLLAQLNLAHLSNATNGTTNQVGFVARGFSDLIKKFYEAQKENESVANTGTLAVAPHDGSLQGEHGVKQEDHAKDIDGKDKVPRLENKAQQLEDKVQGLEGDLQSSRNELAQLKAALPAMIKDQILALSRTAW</sequence>
<dbReference type="EMBL" id="QVQW01000103">
    <property type="protein sequence ID" value="RKU40454.1"/>
    <property type="molecule type" value="Genomic_DNA"/>
</dbReference>
<evidence type="ECO:0000256" key="1">
    <source>
        <dbReference type="SAM" id="Coils"/>
    </source>
</evidence>
<proteinExistence type="predicted"/>
<keyword evidence="1" id="KW-0175">Coiled coil</keyword>
<keyword evidence="4" id="KW-1185">Reference proteome</keyword>
<evidence type="ECO:0000313" key="3">
    <source>
        <dbReference type="EMBL" id="RKU40454.1"/>
    </source>
</evidence>
<evidence type="ECO:0000256" key="2">
    <source>
        <dbReference type="SAM" id="MobiDB-lite"/>
    </source>
</evidence>
<evidence type="ECO:0000313" key="4">
    <source>
        <dbReference type="Proteomes" id="UP000275385"/>
    </source>
</evidence>
<protein>
    <submittedName>
        <fullName evidence="3">Uncharacterized protein</fullName>
    </submittedName>
</protein>
<dbReference type="Proteomes" id="UP000275385">
    <property type="component" value="Unassembled WGS sequence"/>
</dbReference>
<feature type="region of interest" description="Disordered" evidence="2">
    <location>
        <begin position="1"/>
        <end position="37"/>
    </location>
</feature>
<feature type="coiled-coil region" evidence="1">
    <location>
        <begin position="131"/>
        <end position="165"/>
    </location>
</feature>
<comment type="caution">
    <text evidence="3">The sequence shown here is derived from an EMBL/GenBank/DDBJ whole genome shotgun (WGS) entry which is preliminary data.</text>
</comment>
<feature type="region of interest" description="Disordered" evidence="2">
    <location>
        <begin position="109"/>
        <end position="129"/>
    </location>
</feature>
<gene>
    <name evidence="3" type="ORF">DL546_001038</name>
</gene>
<dbReference type="AlphaFoldDB" id="A0A420XXR3"/>
<feature type="compositionally biased region" description="Basic and acidic residues" evidence="2">
    <location>
        <begin position="114"/>
        <end position="129"/>
    </location>
</feature>
<accession>A0A420XXR3</accession>
<name>A0A420XXR3_9PEZI</name>
<feature type="compositionally biased region" description="Basic residues" evidence="2">
    <location>
        <begin position="1"/>
        <end position="13"/>
    </location>
</feature>
<organism evidence="3 4">
    <name type="scientific">Coniochaeta pulveracea</name>
    <dbReference type="NCBI Taxonomy" id="177199"/>
    <lineage>
        <taxon>Eukaryota</taxon>
        <taxon>Fungi</taxon>
        <taxon>Dikarya</taxon>
        <taxon>Ascomycota</taxon>
        <taxon>Pezizomycotina</taxon>
        <taxon>Sordariomycetes</taxon>
        <taxon>Sordariomycetidae</taxon>
        <taxon>Coniochaetales</taxon>
        <taxon>Coniochaetaceae</taxon>
        <taxon>Coniochaeta</taxon>
    </lineage>
</organism>